<comment type="catalytic activity">
    <reaction evidence="6">
        <text>Thiol-dependent hydrolysis of ester, thioester, amide, peptide and isopeptide bonds formed by the C-terminal Gly of ubiquitin (a 76-residue protein attached to proteins as an intracellular targeting signal).</text>
        <dbReference type="EC" id="3.4.19.12"/>
    </reaction>
</comment>
<organism evidence="10 11">
    <name type="scientific">Oryctes borbonicus</name>
    <dbReference type="NCBI Taxonomy" id="1629725"/>
    <lineage>
        <taxon>Eukaryota</taxon>
        <taxon>Metazoa</taxon>
        <taxon>Ecdysozoa</taxon>
        <taxon>Arthropoda</taxon>
        <taxon>Hexapoda</taxon>
        <taxon>Insecta</taxon>
        <taxon>Pterygota</taxon>
        <taxon>Neoptera</taxon>
        <taxon>Endopterygota</taxon>
        <taxon>Coleoptera</taxon>
        <taxon>Polyphaga</taxon>
        <taxon>Scarabaeiformia</taxon>
        <taxon>Scarabaeidae</taxon>
        <taxon>Dynastinae</taxon>
        <taxon>Oryctes</taxon>
    </lineage>
</organism>
<dbReference type="InterPro" id="IPR038765">
    <property type="entry name" value="Papain-like_cys_pep_sf"/>
</dbReference>
<feature type="non-terminal residue" evidence="10">
    <location>
        <position position="844"/>
    </location>
</feature>
<evidence type="ECO:0000256" key="2">
    <source>
        <dbReference type="ARBA" id="ARBA00022723"/>
    </source>
</evidence>
<sequence length="844" mass="94939">MGKKKHQTGPNHNSDESTESCDEITSCPHIGKSTSLTVLKQAINEKGIQKDCEECLNSPVVNGFDLPSEFEVDDSLWMCLMCGNQGCGRAANKHALKHYNSLHPENHSLCINTTLIRVWCYDCDNQININASKKLREISDFLAEVAEKDHRKYERTKKSNFNNISPIIQTDSSTKATKAKTVTLPKVCGLRNLGNTCFFNSVLQCLGQTPYLAELLEETSISGQYFKLPGGSLVFDDNNSTILEPLDGNLESWRLLPRVLAETLRTLQSGNIQVYSPSALLSKLIQRMPQFGGGDQHDSHELLRHLLEAVREEDLRRYQAIILDKLGLSKKTDPSVVEGNKKKIIRYYGTQASEMLSPTEQVFRGILVSTLQCEDCSHTSHREEFFLDLSLPITEKTIPPLLRRKADEIEDKSKHQIKKEKRAAKKNKKYKGQKNLILPMKSVDVLTKSESNSGSESDADVEDNLEDNKHTQVNEEKLKGLESGYNSDKVDNDSPVNNRIASPDMHIDDSGVPSPAVGMLCVSPLEAGSLETSPSSSEMCGINIGSPTGGHLSPNEEMVEEFERPESRLSFVNNKNGDIKEDLEKLSLLNEGDGGKIDMFARKNLYDEACCKMEDDKEEKMEEDEDLELWTGTMSQRYQCEEGELSVQSCLNQFTACELMTSNNKVSCELCTKRYGGQEKKTVYTTATKQLLIYNPPAVLILHLKRFQVYHFRPTKVSKHVTFPTLLDLAPYCSKRSQSLPTFEVGQTQVLYSLYGVVEHSGSIHGGHYVAYIKVRPKLEKTSYRWQFLPKNQKERKPSDGLKGAQGIPDVPPGKWYYVSDSHVTEVQESKVLNAQAYLLFYER</sequence>
<dbReference type="PANTHER" id="PTHR24006">
    <property type="entry name" value="UBIQUITIN CARBOXYL-TERMINAL HYDROLASE"/>
    <property type="match status" value="1"/>
</dbReference>
<keyword evidence="11" id="KW-1185">Reference proteome</keyword>
<dbReference type="InterPro" id="IPR028889">
    <property type="entry name" value="USP"/>
</dbReference>
<evidence type="ECO:0000256" key="3">
    <source>
        <dbReference type="ARBA" id="ARBA00022771"/>
    </source>
</evidence>
<proteinExistence type="inferred from homology"/>
<dbReference type="GO" id="GO:0005634">
    <property type="term" value="C:nucleus"/>
    <property type="evidence" value="ECO:0007669"/>
    <property type="project" value="TreeGrafter"/>
</dbReference>
<dbReference type="SUPFAM" id="SSF54001">
    <property type="entry name" value="Cysteine proteinases"/>
    <property type="match status" value="1"/>
</dbReference>
<dbReference type="SMART" id="SM00290">
    <property type="entry name" value="ZnF_UBP"/>
    <property type="match status" value="1"/>
</dbReference>
<evidence type="ECO:0000256" key="7">
    <source>
        <dbReference type="SAM" id="MobiDB-lite"/>
    </source>
</evidence>
<dbReference type="Pfam" id="PF02148">
    <property type="entry name" value="zf-UBP"/>
    <property type="match status" value="1"/>
</dbReference>
<keyword evidence="6" id="KW-0378">Hydrolase</keyword>
<keyword evidence="6" id="KW-0788">Thiol protease</keyword>
<dbReference type="GO" id="GO:0005829">
    <property type="term" value="C:cytosol"/>
    <property type="evidence" value="ECO:0007669"/>
    <property type="project" value="TreeGrafter"/>
</dbReference>
<dbReference type="OrthoDB" id="2020758at2759"/>
<evidence type="ECO:0000313" key="10">
    <source>
        <dbReference type="EMBL" id="KRT80908.1"/>
    </source>
</evidence>
<dbReference type="InterPro" id="IPR018200">
    <property type="entry name" value="USP_CS"/>
</dbReference>
<gene>
    <name evidence="10" type="ORF">AMK59_6061</name>
</gene>
<dbReference type="GO" id="GO:0008270">
    <property type="term" value="F:zinc ion binding"/>
    <property type="evidence" value="ECO:0007669"/>
    <property type="project" value="UniProtKB-KW"/>
</dbReference>
<dbReference type="PANTHER" id="PTHR24006:SF781">
    <property type="entry name" value="LD34905P"/>
    <property type="match status" value="1"/>
</dbReference>
<feature type="compositionally biased region" description="Basic and acidic residues" evidence="7">
    <location>
        <begin position="466"/>
        <end position="480"/>
    </location>
</feature>
<dbReference type="CDD" id="cd02667">
    <property type="entry name" value="Peptidase_C19K"/>
    <property type="match status" value="1"/>
</dbReference>
<evidence type="ECO:0000256" key="6">
    <source>
        <dbReference type="RuleBase" id="RU366025"/>
    </source>
</evidence>
<dbReference type="InterPro" id="IPR001394">
    <property type="entry name" value="Peptidase_C19_UCH"/>
</dbReference>
<dbReference type="Pfam" id="PF00443">
    <property type="entry name" value="UCH"/>
    <property type="match status" value="1"/>
</dbReference>
<evidence type="ECO:0000256" key="5">
    <source>
        <dbReference type="PROSITE-ProRule" id="PRU00502"/>
    </source>
</evidence>
<feature type="compositionally biased region" description="Basic residues" evidence="7">
    <location>
        <begin position="415"/>
        <end position="431"/>
    </location>
</feature>
<reference evidence="10 11" key="1">
    <citation type="submission" date="2015-09" db="EMBL/GenBank/DDBJ databases">
        <title>Draft genome of the scarab beetle Oryctes borbonicus.</title>
        <authorList>
            <person name="Meyer J.M."/>
            <person name="Markov G.V."/>
            <person name="Baskaran P."/>
            <person name="Herrmann M."/>
            <person name="Sommer R.J."/>
            <person name="Roedelsperger C."/>
        </authorList>
    </citation>
    <scope>NUCLEOTIDE SEQUENCE [LARGE SCALE GENOMIC DNA]</scope>
    <source>
        <strain evidence="10">OB123</strain>
        <tissue evidence="10">Whole animal</tissue>
    </source>
</reference>
<evidence type="ECO:0000259" key="8">
    <source>
        <dbReference type="PROSITE" id="PS50235"/>
    </source>
</evidence>
<dbReference type="InterPro" id="IPR050164">
    <property type="entry name" value="Peptidase_C19"/>
</dbReference>
<evidence type="ECO:0000313" key="11">
    <source>
        <dbReference type="Proteomes" id="UP000051574"/>
    </source>
</evidence>
<dbReference type="PROSITE" id="PS00973">
    <property type="entry name" value="USP_2"/>
    <property type="match status" value="1"/>
</dbReference>
<dbReference type="EMBL" id="LJIG01016336">
    <property type="protein sequence ID" value="KRT80908.1"/>
    <property type="molecule type" value="Genomic_DNA"/>
</dbReference>
<evidence type="ECO:0000256" key="4">
    <source>
        <dbReference type="ARBA" id="ARBA00022833"/>
    </source>
</evidence>
<feature type="region of interest" description="Disordered" evidence="7">
    <location>
        <begin position="406"/>
        <end position="431"/>
    </location>
</feature>
<dbReference type="PROSITE" id="PS50235">
    <property type="entry name" value="USP_3"/>
    <property type="match status" value="1"/>
</dbReference>
<accession>A0A0T6B0K4</accession>
<keyword evidence="6" id="KW-0645">Protease</keyword>
<dbReference type="GO" id="GO:0016579">
    <property type="term" value="P:protein deubiquitination"/>
    <property type="evidence" value="ECO:0007669"/>
    <property type="project" value="InterPro"/>
</dbReference>
<dbReference type="PROSITE" id="PS00972">
    <property type="entry name" value="USP_1"/>
    <property type="match status" value="1"/>
</dbReference>
<keyword evidence="4" id="KW-0862">Zinc</keyword>
<feature type="domain" description="UBP-type" evidence="9">
    <location>
        <begin position="25"/>
        <end position="146"/>
    </location>
</feature>
<dbReference type="GO" id="GO:0004843">
    <property type="term" value="F:cysteine-type deubiquitinase activity"/>
    <property type="evidence" value="ECO:0007669"/>
    <property type="project" value="UniProtKB-UniRule"/>
</dbReference>
<feature type="region of interest" description="Disordered" evidence="7">
    <location>
        <begin position="1"/>
        <end position="20"/>
    </location>
</feature>
<evidence type="ECO:0000259" key="9">
    <source>
        <dbReference type="PROSITE" id="PS50271"/>
    </source>
</evidence>
<protein>
    <recommendedName>
        <fullName evidence="6">Ubiquitin carboxyl-terminal hydrolase</fullName>
        <ecNumber evidence="6">3.4.19.12</ecNumber>
    </recommendedName>
</protein>
<dbReference type="Proteomes" id="UP000051574">
    <property type="component" value="Unassembled WGS sequence"/>
</dbReference>
<keyword evidence="6" id="KW-0833">Ubl conjugation pathway</keyword>
<dbReference type="Gene3D" id="3.30.40.10">
    <property type="entry name" value="Zinc/RING finger domain, C3HC4 (zinc finger)"/>
    <property type="match status" value="1"/>
</dbReference>
<keyword evidence="2" id="KW-0479">Metal-binding</keyword>
<dbReference type="InterPro" id="IPR013083">
    <property type="entry name" value="Znf_RING/FYVE/PHD"/>
</dbReference>
<comment type="caution">
    <text evidence="10">The sequence shown here is derived from an EMBL/GenBank/DDBJ whole genome shotgun (WGS) entry which is preliminary data.</text>
</comment>
<feature type="region of interest" description="Disordered" evidence="7">
    <location>
        <begin position="447"/>
        <end position="493"/>
    </location>
</feature>
<comment type="similarity">
    <text evidence="1 6">Belongs to the peptidase C19 family.</text>
</comment>
<dbReference type="EC" id="3.4.19.12" evidence="6"/>
<dbReference type="GO" id="GO:0006508">
    <property type="term" value="P:proteolysis"/>
    <property type="evidence" value="ECO:0007669"/>
    <property type="project" value="UniProtKB-KW"/>
</dbReference>
<dbReference type="PROSITE" id="PS50271">
    <property type="entry name" value="ZF_UBP"/>
    <property type="match status" value="1"/>
</dbReference>
<keyword evidence="3 5" id="KW-0863">Zinc-finger</keyword>
<dbReference type="InterPro" id="IPR001607">
    <property type="entry name" value="Znf_UBP"/>
</dbReference>
<dbReference type="Gene3D" id="3.90.70.10">
    <property type="entry name" value="Cysteine proteinases"/>
    <property type="match status" value="2"/>
</dbReference>
<name>A0A0T6B0K4_9SCAR</name>
<dbReference type="AlphaFoldDB" id="A0A0T6B0K4"/>
<feature type="domain" description="USP" evidence="8">
    <location>
        <begin position="188"/>
        <end position="844"/>
    </location>
</feature>
<dbReference type="SUPFAM" id="SSF57850">
    <property type="entry name" value="RING/U-box"/>
    <property type="match status" value="1"/>
</dbReference>
<evidence type="ECO:0000256" key="1">
    <source>
        <dbReference type="ARBA" id="ARBA00009085"/>
    </source>
</evidence>